<evidence type="ECO:0000256" key="4">
    <source>
        <dbReference type="ARBA" id="ARBA00022833"/>
    </source>
</evidence>
<dbReference type="InterPro" id="IPR001148">
    <property type="entry name" value="CA_dom"/>
</dbReference>
<dbReference type="Gene3D" id="3.10.200.10">
    <property type="entry name" value="Alpha carbonic anhydrase"/>
    <property type="match status" value="1"/>
</dbReference>
<sequence length="387" mass="41856">MRCCLTPPSGPDALTLVRTRPMTRKWGLFPAALMLACSAALAADHAPGAHVPVPAAHGKVAAAPKPAAHGSATGSGLTDDIERALKEQHIEKKRLTLVITEPPPPPPRPAPAMAHPAAAKAKHAPRPAVANTGHNGHPVPSTNAPYGHAAPVEHGAHGHGDVHWSYSGDTGPHAWGRLKPEFATCATGKRQAPINIETSSTLLGPAEPLQFDYHPSGGTVTNNGHSIQVDVYGENILVVRGVAYRLIQFHFHAPSEEQINFRSFPMVAHLVHKSADDRLAVIAVLLDQGTANPLIDKVWTYMPLDMGDTVRMPQDIVDVNELLPKDRRYYQFLGSLTTPPCTEGVLWMVLKQATTLSREQIRMFQQLYPQNARPVQPLNGRVVRDAQ</sequence>
<name>U5NEN9_9BURK</name>
<gene>
    <name evidence="10" type="primary">cah</name>
    <name evidence="10" type="ORF">Cenrod_2571</name>
</gene>
<feature type="domain" description="Alpha-carbonic anhydrase" evidence="9">
    <location>
        <begin position="162"/>
        <end position="387"/>
    </location>
</feature>
<dbReference type="EMBL" id="CP004885">
    <property type="protein sequence ID" value="AGX88624.1"/>
    <property type="molecule type" value="Genomic_DNA"/>
</dbReference>
<proteinExistence type="inferred from homology"/>
<dbReference type="Pfam" id="PF00194">
    <property type="entry name" value="Carb_anhydrase"/>
    <property type="match status" value="1"/>
</dbReference>
<protein>
    <recommendedName>
        <fullName evidence="2">carbonic anhydrase</fullName>
        <ecNumber evidence="2">4.2.1.1</ecNumber>
    </recommendedName>
</protein>
<dbReference type="SUPFAM" id="SSF51069">
    <property type="entry name" value="Carbonic anhydrase"/>
    <property type="match status" value="1"/>
</dbReference>
<dbReference type="GO" id="GO:0008270">
    <property type="term" value="F:zinc ion binding"/>
    <property type="evidence" value="ECO:0007669"/>
    <property type="project" value="InterPro"/>
</dbReference>
<comment type="catalytic activity">
    <reaction evidence="6">
        <text>hydrogencarbonate + H(+) = CO2 + H2O</text>
        <dbReference type="Rhea" id="RHEA:10748"/>
        <dbReference type="ChEBI" id="CHEBI:15377"/>
        <dbReference type="ChEBI" id="CHEBI:15378"/>
        <dbReference type="ChEBI" id="CHEBI:16526"/>
        <dbReference type="ChEBI" id="CHEBI:17544"/>
        <dbReference type="EC" id="4.2.1.1"/>
    </reaction>
</comment>
<evidence type="ECO:0000256" key="7">
    <source>
        <dbReference type="SAM" id="MobiDB-lite"/>
    </source>
</evidence>
<dbReference type="PANTHER" id="PTHR18952:SF265">
    <property type="entry name" value="CARBONIC ANHYDRASE"/>
    <property type="match status" value="1"/>
</dbReference>
<evidence type="ECO:0000256" key="6">
    <source>
        <dbReference type="ARBA" id="ARBA00048348"/>
    </source>
</evidence>
<keyword evidence="11" id="KW-1185">Reference proteome</keyword>
<dbReference type="HOGENOM" id="CLU_060075_0_0_4"/>
<dbReference type="PROSITE" id="PS51144">
    <property type="entry name" value="ALPHA_CA_2"/>
    <property type="match status" value="1"/>
</dbReference>
<dbReference type="AlphaFoldDB" id="U5NEN9"/>
<evidence type="ECO:0000256" key="5">
    <source>
        <dbReference type="ARBA" id="ARBA00023239"/>
    </source>
</evidence>
<evidence type="ECO:0000256" key="3">
    <source>
        <dbReference type="ARBA" id="ARBA00022723"/>
    </source>
</evidence>
<feature type="compositionally biased region" description="Pro residues" evidence="7">
    <location>
        <begin position="101"/>
        <end position="110"/>
    </location>
</feature>
<dbReference type="eggNOG" id="COG3338">
    <property type="taxonomic scope" value="Bacteria"/>
</dbReference>
<dbReference type="KEGG" id="cbx:Cenrod_2571"/>
<dbReference type="InterPro" id="IPR023561">
    <property type="entry name" value="Carbonic_anhydrase_a-class"/>
</dbReference>
<evidence type="ECO:0000256" key="8">
    <source>
        <dbReference type="SAM" id="SignalP"/>
    </source>
</evidence>
<evidence type="ECO:0000313" key="10">
    <source>
        <dbReference type="EMBL" id="AGX88624.1"/>
    </source>
</evidence>
<keyword evidence="4" id="KW-0862">Zinc</keyword>
<reference evidence="10 11" key="1">
    <citation type="journal article" date="2013" name="Genome Biol.">
        <title>Genomic analysis reveals key aspects of prokaryotic symbiosis in the phototrophic consortium "Chlorochromatium aggregatum".</title>
        <authorList>
            <person name="Liu Z."/>
            <person name="Muller J."/>
            <person name="Li T."/>
            <person name="Alvey R.M."/>
            <person name="Vogl K."/>
            <person name="Frigaard N.U."/>
            <person name="Rockwell N.C."/>
            <person name="Boyd E.S."/>
            <person name="Tomsho L.P."/>
            <person name="Schuster S.C."/>
            <person name="Henke P."/>
            <person name="Rohde M."/>
            <person name="Overmann J."/>
            <person name="Bryant D.A."/>
        </authorList>
    </citation>
    <scope>NUCLEOTIDE SEQUENCE [LARGE SCALE GENOMIC DNA]</scope>
    <source>
        <strain evidence="10">CR</strain>
    </source>
</reference>
<accession>U5NEN9</accession>
<evidence type="ECO:0000256" key="1">
    <source>
        <dbReference type="ARBA" id="ARBA00010718"/>
    </source>
</evidence>
<dbReference type="STRING" id="946483.Cenrod_2571"/>
<evidence type="ECO:0000259" key="9">
    <source>
        <dbReference type="PROSITE" id="PS51144"/>
    </source>
</evidence>
<keyword evidence="3" id="KW-0479">Metal-binding</keyword>
<keyword evidence="8" id="KW-0732">Signal</keyword>
<feature type="region of interest" description="Disordered" evidence="7">
    <location>
        <begin position="93"/>
        <end position="114"/>
    </location>
</feature>
<dbReference type="PATRIC" id="fig|946483.4.peg.2601"/>
<dbReference type="Proteomes" id="UP000017184">
    <property type="component" value="Chromosome"/>
</dbReference>
<feature type="chain" id="PRO_5004662914" description="carbonic anhydrase" evidence="8">
    <location>
        <begin position="43"/>
        <end position="387"/>
    </location>
</feature>
<dbReference type="InterPro" id="IPR041891">
    <property type="entry name" value="Alpha_CA_prokaryot-like"/>
</dbReference>
<dbReference type="EC" id="4.2.1.1" evidence="2"/>
<organism evidence="10 11">
    <name type="scientific">Candidatus Symbiobacter mobilis CR</name>
    <dbReference type="NCBI Taxonomy" id="946483"/>
    <lineage>
        <taxon>Bacteria</taxon>
        <taxon>Pseudomonadati</taxon>
        <taxon>Pseudomonadota</taxon>
        <taxon>Betaproteobacteria</taxon>
        <taxon>Burkholderiales</taxon>
        <taxon>Comamonadaceae</taxon>
    </lineage>
</organism>
<dbReference type="GO" id="GO:0004089">
    <property type="term" value="F:carbonate dehydratase activity"/>
    <property type="evidence" value="ECO:0007669"/>
    <property type="project" value="UniProtKB-EC"/>
</dbReference>
<evidence type="ECO:0000256" key="2">
    <source>
        <dbReference type="ARBA" id="ARBA00012925"/>
    </source>
</evidence>
<comment type="similarity">
    <text evidence="1">Belongs to the alpha-carbonic anhydrase family.</text>
</comment>
<evidence type="ECO:0000313" key="11">
    <source>
        <dbReference type="Proteomes" id="UP000017184"/>
    </source>
</evidence>
<feature type="signal peptide" evidence="8">
    <location>
        <begin position="1"/>
        <end position="42"/>
    </location>
</feature>
<dbReference type="InterPro" id="IPR036398">
    <property type="entry name" value="CA_dom_sf"/>
</dbReference>
<keyword evidence="5" id="KW-0456">Lyase</keyword>
<dbReference type="CDD" id="cd03124">
    <property type="entry name" value="alpha_CA_prokaryotic_like"/>
    <property type="match status" value="1"/>
</dbReference>
<dbReference type="PANTHER" id="PTHR18952">
    <property type="entry name" value="CARBONIC ANHYDRASE"/>
    <property type="match status" value="1"/>
</dbReference>
<dbReference type="SMART" id="SM01057">
    <property type="entry name" value="Carb_anhydrase"/>
    <property type="match status" value="1"/>
</dbReference>